<dbReference type="Proteomes" id="UP000179024">
    <property type="component" value="Unassembled WGS sequence"/>
</dbReference>
<keyword evidence="1" id="KW-1133">Transmembrane helix</keyword>
<accession>A0A1F7I7P6</accession>
<protein>
    <recommendedName>
        <fullName evidence="4">Type II secretion system protein GspI C-terminal domain-containing protein</fullName>
    </recommendedName>
</protein>
<evidence type="ECO:0000313" key="2">
    <source>
        <dbReference type="EMBL" id="OGK39302.1"/>
    </source>
</evidence>
<reference evidence="2 3" key="1">
    <citation type="journal article" date="2016" name="Nat. Commun.">
        <title>Thousands of microbial genomes shed light on interconnected biogeochemical processes in an aquifer system.</title>
        <authorList>
            <person name="Anantharaman K."/>
            <person name="Brown C.T."/>
            <person name="Hug L.A."/>
            <person name="Sharon I."/>
            <person name="Castelle C.J."/>
            <person name="Probst A.J."/>
            <person name="Thomas B.C."/>
            <person name="Singh A."/>
            <person name="Wilkins M.J."/>
            <person name="Karaoz U."/>
            <person name="Brodie E.L."/>
            <person name="Williams K.H."/>
            <person name="Hubbard S.S."/>
            <person name="Banfield J.F."/>
        </authorList>
    </citation>
    <scope>NUCLEOTIDE SEQUENCE [LARGE SCALE GENOMIC DNA]</scope>
</reference>
<gene>
    <name evidence="2" type="ORF">A3F34_01810</name>
</gene>
<name>A0A1F7I7P6_9BACT</name>
<keyword evidence="1" id="KW-0812">Transmembrane</keyword>
<dbReference type="AlphaFoldDB" id="A0A1F7I7P6"/>
<dbReference type="Pfam" id="PF07963">
    <property type="entry name" value="N_methyl"/>
    <property type="match status" value="1"/>
</dbReference>
<dbReference type="EMBL" id="MGAE01000021">
    <property type="protein sequence ID" value="OGK39302.1"/>
    <property type="molecule type" value="Genomic_DNA"/>
</dbReference>
<evidence type="ECO:0000313" key="3">
    <source>
        <dbReference type="Proteomes" id="UP000179024"/>
    </source>
</evidence>
<comment type="caution">
    <text evidence="2">The sequence shown here is derived from an EMBL/GenBank/DDBJ whole genome shotgun (WGS) entry which is preliminary data.</text>
</comment>
<feature type="transmembrane region" description="Helical" evidence="1">
    <location>
        <begin position="12"/>
        <end position="34"/>
    </location>
</feature>
<sequence length="145" mass="16021">MSRNQGVTLLEVLVFVTILSMLFVGVAAATTSSLRRAQFNQRKIFATRFTEELEEWMRGEKEASWTTFAAKSAVSPGNIYCFNSVTLSWPAVGSCGSTYGLTNLYKREATLIGTGSQITVNIEVEWLDGANTFSVPVTTVFSQWE</sequence>
<dbReference type="InterPro" id="IPR012902">
    <property type="entry name" value="N_methyl_site"/>
</dbReference>
<evidence type="ECO:0000256" key="1">
    <source>
        <dbReference type="SAM" id="Phobius"/>
    </source>
</evidence>
<proteinExistence type="predicted"/>
<keyword evidence="1" id="KW-0472">Membrane</keyword>
<organism evidence="2 3">
    <name type="scientific">Candidatus Roizmanbacteria bacterium RIFCSPHIGHO2_12_FULL_44_10</name>
    <dbReference type="NCBI Taxonomy" id="1802054"/>
    <lineage>
        <taxon>Bacteria</taxon>
        <taxon>Candidatus Roizmaniibacteriota</taxon>
    </lineage>
</organism>
<evidence type="ECO:0008006" key="4">
    <source>
        <dbReference type="Google" id="ProtNLM"/>
    </source>
</evidence>
<dbReference type="PROSITE" id="PS00409">
    <property type="entry name" value="PROKAR_NTER_METHYL"/>
    <property type="match status" value="1"/>
</dbReference>